<dbReference type="PROSITE" id="PS00041">
    <property type="entry name" value="HTH_ARAC_FAMILY_1"/>
    <property type="match status" value="1"/>
</dbReference>
<reference evidence="5" key="1">
    <citation type="journal article" date="2021" name="PeerJ">
        <title>Extensive microbial diversity within the chicken gut microbiome revealed by metagenomics and culture.</title>
        <authorList>
            <person name="Gilroy R."/>
            <person name="Ravi A."/>
            <person name="Getino M."/>
            <person name="Pursley I."/>
            <person name="Horton D.L."/>
            <person name="Alikhan N.F."/>
            <person name="Baker D."/>
            <person name="Gharbi K."/>
            <person name="Hall N."/>
            <person name="Watson M."/>
            <person name="Adriaenssens E.M."/>
            <person name="Foster-Nyarko E."/>
            <person name="Jarju S."/>
            <person name="Secka A."/>
            <person name="Antonio M."/>
            <person name="Oren A."/>
            <person name="Chaudhuri R.R."/>
            <person name="La Ragione R."/>
            <person name="Hildebrand F."/>
            <person name="Pallen M.J."/>
        </authorList>
    </citation>
    <scope>NUCLEOTIDE SEQUENCE</scope>
    <source>
        <strain evidence="5">ChiSjej5B23-2810</strain>
    </source>
</reference>
<proteinExistence type="predicted"/>
<dbReference type="GO" id="GO:0003700">
    <property type="term" value="F:DNA-binding transcription factor activity"/>
    <property type="evidence" value="ECO:0007669"/>
    <property type="project" value="InterPro"/>
</dbReference>
<sequence>MGERRRREPRPRIDRVYAESRLRTAGDDMPAHHWHPYYEMFYVETGACSYMVENEIYDLHMGDFLLIPPHTFHYTRYRFGPCRRAAVFFRAEDVGAAVRQALPGQGEFLARVQIMQAPEAQQAKVEALLERMVQENGRADRYTAPMLGAMLQELLLACCRVCAILQDVPDQIHTTDREIVRAARFITEHYAEPITAADIAAAAGFSPNYLSRKFREAAGFGVHEYLTFIRLRNAAHELTATGDSITDIALRSGFSNSNYFKDAFKKQYGCTPRDYRRKTR</sequence>
<dbReference type="Gene3D" id="2.60.120.10">
    <property type="entry name" value="Jelly Rolls"/>
    <property type="match status" value="1"/>
</dbReference>
<dbReference type="InterPro" id="IPR020449">
    <property type="entry name" value="Tscrpt_reg_AraC-type_HTH"/>
</dbReference>
<dbReference type="Pfam" id="PF02311">
    <property type="entry name" value="AraC_binding"/>
    <property type="match status" value="1"/>
</dbReference>
<dbReference type="SUPFAM" id="SSF51215">
    <property type="entry name" value="Regulatory protein AraC"/>
    <property type="match status" value="1"/>
</dbReference>
<dbReference type="InterPro" id="IPR037923">
    <property type="entry name" value="HTH-like"/>
</dbReference>
<protein>
    <submittedName>
        <fullName evidence="5">AraC family transcriptional regulator</fullName>
    </submittedName>
</protein>
<dbReference type="PROSITE" id="PS01124">
    <property type="entry name" value="HTH_ARAC_FAMILY_2"/>
    <property type="match status" value="1"/>
</dbReference>
<dbReference type="InterPro" id="IPR009057">
    <property type="entry name" value="Homeodomain-like_sf"/>
</dbReference>
<accession>A0A9D2P9S1</accession>
<evidence type="ECO:0000313" key="5">
    <source>
        <dbReference type="EMBL" id="HJC45455.1"/>
    </source>
</evidence>
<evidence type="ECO:0000256" key="1">
    <source>
        <dbReference type="ARBA" id="ARBA00023015"/>
    </source>
</evidence>
<dbReference type="Gene3D" id="1.10.10.60">
    <property type="entry name" value="Homeodomain-like"/>
    <property type="match status" value="2"/>
</dbReference>
<evidence type="ECO:0000256" key="3">
    <source>
        <dbReference type="ARBA" id="ARBA00023163"/>
    </source>
</evidence>
<dbReference type="Proteomes" id="UP000823906">
    <property type="component" value="Unassembled WGS sequence"/>
</dbReference>
<keyword evidence="1" id="KW-0805">Transcription regulation</keyword>
<keyword evidence="3" id="KW-0804">Transcription</keyword>
<comment type="caution">
    <text evidence="5">The sequence shown here is derived from an EMBL/GenBank/DDBJ whole genome shotgun (WGS) entry which is preliminary data.</text>
</comment>
<dbReference type="EMBL" id="DWWN01000035">
    <property type="protein sequence ID" value="HJC45455.1"/>
    <property type="molecule type" value="Genomic_DNA"/>
</dbReference>
<dbReference type="InterPro" id="IPR003313">
    <property type="entry name" value="AraC-bd"/>
</dbReference>
<evidence type="ECO:0000313" key="6">
    <source>
        <dbReference type="Proteomes" id="UP000823906"/>
    </source>
</evidence>
<evidence type="ECO:0000256" key="2">
    <source>
        <dbReference type="ARBA" id="ARBA00023125"/>
    </source>
</evidence>
<feature type="domain" description="HTH araC/xylS-type" evidence="4">
    <location>
        <begin position="180"/>
        <end position="278"/>
    </location>
</feature>
<organism evidence="5 6">
    <name type="scientific">Candidatus Faecalibacterium faecigallinarum</name>
    <dbReference type="NCBI Taxonomy" id="2838577"/>
    <lineage>
        <taxon>Bacteria</taxon>
        <taxon>Bacillati</taxon>
        <taxon>Bacillota</taxon>
        <taxon>Clostridia</taxon>
        <taxon>Eubacteriales</taxon>
        <taxon>Oscillospiraceae</taxon>
        <taxon>Faecalibacterium</taxon>
    </lineage>
</organism>
<dbReference type="AlphaFoldDB" id="A0A9D2P9S1"/>
<dbReference type="InterPro" id="IPR018062">
    <property type="entry name" value="HTH_AraC-typ_CS"/>
</dbReference>
<dbReference type="CDD" id="cd02208">
    <property type="entry name" value="cupin_RmlC-like"/>
    <property type="match status" value="1"/>
</dbReference>
<dbReference type="InterPro" id="IPR014710">
    <property type="entry name" value="RmlC-like_jellyroll"/>
</dbReference>
<evidence type="ECO:0000259" key="4">
    <source>
        <dbReference type="PROSITE" id="PS01124"/>
    </source>
</evidence>
<dbReference type="PRINTS" id="PR00032">
    <property type="entry name" value="HTHARAC"/>
</dbReference>
<name>A0A9D2P9S1_9FIRM</name>
<dbReference type="GO" id="GO:0043565">
    <property type="term" value="F:sequence-specific DNA binding"/>
    <property type="evidence" value="ECO:0007669"/>
    <property type="project" value="InterPro"/>
</dbReference>
<dbReference type="SUPFAM" id="SSF46689">
    <property type="entry name" value="Homeodomain-like"/>
    <property type="match status" value="2"/>
</dbReference>
<dbReference type="SMART" id="SM00342">
    <property type="entry name" value="HTH_ARAC"/>
    <property type="match status" value="1"/>
</dbReference>
<dbReference type="PANTHER" id="PTHR43280">
    <property type="entry name" value="ARAC-FAMILY TRANSCRIPTIONAL REGULATOR"/>
    <property type="match status" value="1"/>
</dbReference>
<reference evidence="5" key="2">
    <citation type="submission" date="2021-04" db="EMBL/GenBank/DDBJ databases">
        <authorList>
            <person name="Gilroy R."/>
        </authorList>
    </citation>
    <scope>NUCLEOTIDE SEQUENCE</scope>
    <source>
        <strain evidence="5">ChiSjej5B23-2810</strain>
    </source>
</reference>
<dbReference type="PANTHER" id="PTHR43280:SF2">
    <property type="entry name" value="HTH-TYPE TRANSCRIPTIONAL REGULATOR EXSA"/>
    <property type="match status" value="1"/>
</dbReference>
<dbReference type="InterPro" id="IPR018060">
    <property type="entry name" value="HTH_AraC"/>
</dbReference>
<gene>
    <name evidence="5" type="ORF">H9703_04895</name>
</gene>
<keyword evidence="2" id="KW-0238">DNA-binding</keyword>
<dbReference type="Pfam" id="PF12833">
    <property type="entry name" value="HTH_18"/>
    <property type="match status" value="1"/>
</dbReference>